<evidence type="ECO:0000313" key="7">
    <source>
        <dbReference type="EMBL" id="MDT0552097.1"/>
    </source>
</evidence>
<dbReference type="EC" id="3.1.3.48" evidence="1"/>
<dbReference type="Proteomes" id="UP001252186">
    <property type="component" value="Unassembled WGS sequence"/>
</dbReference>
<gene>
    <name evidence="7" type="ORF">RM519_02455</name>
</gene>
<dbReference type="EMBL" id="JAVRHV010000001">
    <property type="protein sequence ID" value="MDT0552097.1"/>
    <property type="molecule type" value="Genomic_DNA"/>
</dbReference>
<feature type="coiled-coil region" evidence="4">
    <location>
        <begin position="688"/>
        <end position="715"/>
    </location>
</feature>
<evidence type="ECO:0000256" key="4">
    <source>
        <dbReference type="SAM" id="Coils"/>
    </source>
</evidence>
<organism evidence="7 8">
    <name type="scientific">Urechidicola vernalis</name>
    <dbReference type="NCBI Taxonomy" id="3075600"/>
    <lineage>
        <taxon>Bacteria</taxon>
        <taxon>Pseudomonadati</taxon>
        <taxon>Bacteroidota</taxon>
        <taxon>Flavobacteriia</taxon>
        <taxon>Flavobacteriales</taxon>
        <taxon>Flavobacteriaceae</taxon>
        <taxon>Urechidicola</taxon>
    </lineage>
</organism>
<dbReference type="SMART" id="SM00195">
    <property type="entry name" value="DSPc"/>
    <property type="match status" value="1"/>
</dbReference>
<keyword evidence="4" id="KW-0175">Coiled coil</keyword>
<dbReference type="SUPFAM" id="SSF52499">
    <property type="entry name" value="Isochorismatase-like hydrolases"/>
    <property type="match status" value="1"/>
</dbReference>
<feature type="domain" description="Tyrosine-protein phosphatase" evidence="5">
    <location>
        <begin position="623"/>
        <end position="772"/>
    </location>
</feature>
<dbReference type="RefSeq" id="WP_311591923.1">
    <property type="nucleotide sequence ID" value="NZ_JAVRHV010000001.1"/>
</dbReference>
<dbReference type="Gene3D" id="3.90.190.10">
    <property type="entry name" value="Protein tyrosine phosphatase superfamily"/>
    <property type="match status" value="1"/>
</dbReference>
<dbReference type="InterPro" id="IPR020422">
    <property type="entry name" value="TYR_PHOSPHATASE_DUAL_dom"/>
</dbReference>
<dbReference type="PANTHER" id="PTHR23339">
    <property type="entry name" value="TYROSINE SPECIFIC PROTEIN PHOSPHATASE AND DUAL SPECIFICITY PROTEIN PHOSPHATASE"/>
    <property type="match status" value="1"/>
</dbReference>
<proteinExistence type="predicted"/>
<dbReference type="InterPro" id="IPR011009">
    <property type="entry name" value="Kinase-like_dom_sf"/>
</dbReference>
<keyword evidence="3" id="KW-0904">Protein phosphatase</keyword>
<dbReference type="SMART" id="SM00404">
    <property type="entry name" value="PTPc_motif"/>
    <property type="match status" value="1"/>
</dbReference>
<dbReference type="InterPro" id="IPR016130">
    <property type="entry name" value="Tyr_Pase_AS"/>
</dbReference>
<evidence type="ECO:0000259" key="5">
    <source>
        <dbReference type="PROSITE" id="PS50054"/>
    </source>
</evidence>
<keyword evidence="2" id="KW-0378">Hydrolase</keyword>
<dbReference type="InterPro" id="IPR036380">
    <property type="entry name" value="Isochorismatase-like_sf"/>
</dbReference>
<protein>
    <recommendedName>
        <fullName evidence="1">protein-tyrosine-phosphatase</fullName>
        <ecNumber evidence="1">3.1.3.48</ecNumber>
    </recommendedName>
</protein>
<accession>A0ABU2Y1Q2</accession>
<dbReference type="PROSITE" id="PS50054">
    <property type="entry name" value="TYR_PHOSPHATASE_DUAL"/>
    <property type="match status" value="1"/>
</dbReference>
<dbReference type="InterPro" id="IPR045544">
    <property type="entry name" value="TCAD9"/>
</dbReference>
<comment type="caution">
    <text evidence="7">The sequence shown here is derived from an EMBL/GenBank/DDBJ whole genome shotgun (WGS) entry which is preliminary data.</text>
</comment>
<evidence type="ECO:0000259" key="6">
    <source>
        <dbReference type="PROSITE" id="PS50056"/>
    </source>
</evidence>
<dbReference type="Gene3D" id="3.40.50.850">
    <property type="entry name" value="Isochorismatase-like"/>
    <property type="match status" value="1"/>
</dbReference>
<evidence type="ECO:0000256" key="3">
    <source>
        <dbReference type="ARBA" id="ARBA00022912"/>
    </source>
</evidence>
<dbReference type="SUPFAM" id="SSF56112">
    <property type="entry name" value="Protein kinase-like (PK-like)"/>
    <property type="match status" value="1"/>
</dbReference>
<dbReference type="PROSITE" id="PS00383">
    <property type="entry name" value="TYR_PHOSPHATASE_1"/>
    <property type="match status" value="1"/>
</dbReference>
<dbReference type="Pfam" id="PF19974">
    <property type="entry name" value="TCAD9"/>
    <property type="match status" value="1"/>
</dbReference>
<dbReference type="Pfam" id="PF05706">
    <property type="entry name" value="CDKN3"/>
    <property type="match status" value="1"/>
</dbReference>
<evidence type="ECO:0000256" key="1">
    <source>
        <dbReference type="ARBA" id="ARBA00013064"/>
    </source>
</evidence>
<dbReference type="PROSITE" id="PS50056">
    <property type="entry name" value="TYR_PHOSPHATASE_2"/>
    <property type="match status" value="1"/>
</dbReference>
<dbReference type="CDD" id="cd14505">
    <property type="entry name" value="CDKN3-like"/>
    <property type="match status" value="1"/>
</dbReference>
<dbReference type="InterPro" id="IPR000387">
    <property type="entry name" value="Tyr_Pase_dom"/>
</dbReference>
<dbReference type="InterPro" id="IPR029021">
    <property type="entry name" value="Prot-tyrosine_phosphatase-like"/>
</dbReference>
<dbReference type="InterPro" id="IPR003595">
    <property type="entry name" value="Tyr_Pase_cat"/>
</dbReference>
<sequence>MSSKAILFTQCLQNDYCKPIGKYDHIPNLVHIGYEESVRLMGLTPKEGPVANTMRWAYEQSDEDLEIIHLRDWHDPEDKNQKEHLELYGDHCIQYTDGSRFAFHLDKYPRLATIIESLQLNDFVNTELEDILEPYKNEKIRVGIMGVMTEGKISFLAYDLKTRYPQFDIAVCSALCAGSSISSHYTALDNMQKILGIRVINSLGEFTSFLTGSSSNFEINAPEKDDLPKLSYNNDVNVSEADNSILKFLFRNARSVDFNVLDGGYSGNLVLGAKSVDNEGREEAPHVVKIGEQNEIGQERMSFERVESVLGNSAPRITDFIDYKGRGGIKYRYASMGKGSSTTFNKLFISGISLDQVKKYLDIVFIDQLGKFYNARTYEKSNLLEYYGHDPKRAERLKPRVEKVYGKPADDDILTLPTGQEFPNPYIFNRDVLETLLPLNNRSSYFAYTHGDLNGANIMVDPQENIWLIDFFHTHKGHVLRDLIKLENDLLYIYTPIYREEDLNEAVKLSEVLFEIRDLAQPLKPVEETGLTHPGFIRTYETLKILRSYYSALIGHDRDSLQLLIGQLRYSLHTLMFFESNNFHKLWALYNAGHTTRIITERIMSGGKLRVNWLDDDKMTSGEIGLTILPGRKDYSRSIDEDLKQLKEYKVDTIIPLITDDEFDHFGVGELLEKYQEYDFNVKRLPIMDQLVSSHQEMKELIDYLEERLQNNEKIVLHCVGGLGRSGLVAASYLKYKGRNAEDAIQSVRKVRGLRAVESKIQEEFVSEITFE</sequence>
<evidence type="ECO:0000256" key="2">
    <source>
        <dbReference type="ARBA" id="ARBA00022801"/>
    </source>
</evidence>
<dbReference type="SUPFAM" id="SSF52799">
    <property type="entry name" value="(Phosphotyrosine protein) phosphatases II"/>
    <property type="match status" value="1"/>
</dbReference>
<name>A0ABU2Y1Q2_9FLAO</name>
<dbReference type="InterPro" id="IPR022778">
    <property type="entry name" value="CDKN3"/>
</dbReference>
<feature type="domain" description="Tyrosine specific protein phosphatases" evidence="6">
    <location>
        <begin position="696"/>
        <end position="752"/>
    </location>
</feature>
<dbReference type="InterPro" id="IPR050561">
    <property type="entry name" value="PTP"/>
</dbReference>
<evidence type="ECO:0000313" key="8">
    <source>
        <dbReference type="Proteomes" id="UP001252186"/>
    </source>
</evidence>
<reference evidence="7 8" key="1">
    <citation type="submission" date="2023-09" db="EMBL/GenBank/DDBJ databases">
        <authorList>
            <person name="Rey-Velasco X."/>
        </authorList>
    </citation>
    <scope>NUCLEOTIDE SEQUENCE [LARGE SCALE GENOMIC DNA]</scope>
    <source>
        <strain evidence="7 8">P050</strain>
    </source>
</reference>
<keyword evidence="8" id="KW-1185">Reference proteome</keyword>